<protein>
    <submittedName>
        <fullName evidence="9">Acyl-CoA dehydrogenase</fullName>
    </submittedName>
</protein>
<dbReference type="Pfam" id="PF00441">
    <property type="entry name" value="Acyl-CoA_dh_1"/>
    <property type="match status" value="1"/>
</dbReference>
<keyword evidence="4 5" id="KW-0274">FAD</keyword>
<evidence type="ECO:0000259" key="8">
    <source>
        <dbReference type="Pfam" id="PF02771"/>
    </source>
</evidence>
<dbReference type="PANTHER" id="PTHR43884:SF12">
    <property type="entry name" value="ISOVALERYL-COA DEHYDROGENASE, MITOCHONDRIAL-RELATED"/>
    <property type="match status" value="1"/>
</dbReference>
<evidence type="ECO:0000256" key="1">
    <source>
        <dbReference type="ARBA" id="ARBA00001974"/>
    </source>
</evidence>
<accession>A0A848KUS8</accession>
<evidence type="ECO:0000313" key="9">
    <source>
        <dbReference type="EMBL" id="NMO02290.1"/>
    </source>
</evidence>
<comment type="similarity">
    <text evidence="2 5">Belongs to the acyl-CoA dehydrogenase family.</text>
</comment>
<feature type="domain" description="Acyl-CoA dehydrogenase/oxidase C-terminal" evidence="6">
    <location>
        <begin position="228"/>
        <end position="374"/>
    </location>
</feature>
<dbReference type="SUPFAM" id="SSF47203">
    <property type="entry name" value="Acyl-CoA dehydrogenase C-terminal domain-like"/>
    <property type="match status" value="1"/>
</dbReference>
<dbReference type="InterPro" id="IPR009100">
    <property type="entry name" value="AcylCoA_DH/oxidase_NM_dom_sf"/>
</dbReference>
<dbReference type="RefSeq" id="WP_170194801.1">
    <property type="nucleotide sequence ID" value="NZ_JABBNB010000013.1"/>
</dbReference>
<dbReference type="PROSITE" id="PS00072">
    <property type="entry name" value="ACYL_COA_DH_1"/>
    <property type="match status" value="1"/>
</dbReference>
<evidence type="ECO:0000259" key="6">
    <source>
        <dbReference type="Pfam" id="PF00441"/>
    </source>
</evidence>
<gene>
    <name evidence="9" type="ORF">HH308_13810</name>
</gene>
<evidence type="ECO:0000313" key="10">
    <source>
        <dbReference type="Proteomes" id="UP000550729"/>
    </source>
</evidence>
<dbReference type="InterPro" id="IPR009075">
    <property type="entry name" value="AcylCo_DH/oxidase_C"/>
</dbReference>
<evidence type="ECO:0000256" key="5">
    <source>
        <dbReference type="RuleBase" id="RU362125"/>
    </source>
</evidence>
<feature type="domain" description="Acyl-CoA oxidase/dehydrogenase middle" evidence="7">
    <location>
        <begin position="122"/>
        <end position="216"/>
    </location>
</feature>
<keyword evidence="10" id="KW-1185">Reference proteome</keyword>
<dbReference type="Pfam" id="PF02770">
    <property type="entry name" value="Acyl-CoA_dh_M"/>
    <property type="match status" value="1"/>
</dbReference>
<dbReference type="GO" id="GO:0050660">
    <property type="term" value="F:flavin adenine dinucleotide binding"/>
    <property type="evidence" value="ECO:0007669"/>
    <property type="project" value="InterPro"/>
</dbReference>
<dbReference type="Pfam" id="PF02771">
    <property type="entry name" value="Acyl-CoA_dh_N"/>
    <property type="match status" value="1"/>
</dbReference>
<dbReference type="Gene3D" id="1.20.140.10">
    <property type="entry name" value="Butyryl-CoA Dehydrogenase, subunit A, domain 3"/>
    <property type="match status" value="1"/>
</dbReference>
<comment type="cofactor">
    <cofactor evidence="1 5">
        <name>FAD</name>
        <dbReference type="ChEBI" id="CHEBI:57692"/>
    </cofactor>
</comment>
<organism evidence="9 10">
    <name type="scientific">Gordonia asplenii</name>
    <dbReference type="NCBI Taxonomy" id="2725283"/>
    <lineage>
        <taxon>Bacteria</taxon>
        <taxon>Bacillati</taxon>
        <taxon>Actinomycetota</taxon>
        <taxon>Actinomycetes</taxon>
        <taxon>Mycobacteriales</taxon>
        <taxon>Gordoniaceae</taxon>
        <taxon>Gordonia</taxon>
    </lineage>
</organism>
<evidence type="ECO:0000259" key="7">
    <source>
        <dbReference type="Pfam" id="PF02770"/>
    </source>
</evidence>
<dbReference type="Gene3D" id="1.10.540.10">
    <property type="entry name" value="Acyl-CoA dehydrogenase/oxidase, N-terminal domain"/>
    <property type="match status" value="1"/>
</dbReference>
<dbReference type="InterPro" id="IPR046373">
    <property type="entry name" value="Acyl-CoA_Oxase/DH_mid-dom_sf"/>
</dbReference>
<name>A0A848KUS8_9ACTN</name>
<sequence>MISFDFSAEQQQFADVLADFSTQELLPHYTRRAASTDFPYDAFKKLAELGVLGIGLPERFGGTGAEDPVLLGLATEVLARGDVNLASAPIQVGLVGSQIAAGSEEVQERYLPPLIAGEETLAIALTEPGSGSDAGALRTTATAVDDGWIVSGEKTAISWAMNASATLVYARTPGTTRSTGVSCFVVPMDADGVSRHHMLGMGCLPIGWGSIHFDDVFIPRTHLIGAEGRGFASVLNHFDFSRAAIGLMCLGAARQSLDEAVGYSLQRETFGRPISDYQGVSFGIAEQATYVEAARLLCYKALWAREVERPHTALASMSKWWPPQVARQAIEVAMRVHGNLGYSADFPHQARYRDVMAYLVAADGSAEIQKKIISGDIYRRGDVGY</sequence>
<feature type="domain" description="Acyl-CoA dehydrogenase/oxidase N-terminal" evidence="8">
    <location>
        <begin position="7"/>
        <end position="118"/>
    </location>
</feature>
<dbReference type="InterPro" id="IPR006091">
    <property type="entry name" value="Acyl-CoA_Oxase/DH_mid-dom"/>
</dbReference>
<dbReference type="InterPro" id="IPR037069">
    <property type="entry name" value="AcylCoA_DH/ox_N_sf"/>
</dbReference>
<comment type="caution">
    <text evidence="9">The sequence shown here is derived from an EMBL/GenBank/DDBJ whole genome shotgun (WGS) entry which is preliminary data.</text>
</comment>
<dbReference type="PANTHER" id="PTHR43884">
    <property type="entry name" value="ACYL-COA DEHYDROGENASE"/>
    <property type="match status" value="1"/>
</dbReference>
<proteinExistence type="inferred from homology"/>
<evidence type="ECO:0000256" key="3">
    <source>
        <dbReference type="ARBA" id="ARBA00022630"/>
    </source>
</evidence>
<reference evidence="9 10" key="1">
    <citation type="submission" date="2020-04" db="EMBL/GenBank/DDBJ databases">
        <title>Gordonia sp. nov. TBRC 11910.</title>
        <authorList>
            <person name="Suriyachadkun C."/>
        </authorList>
    </citation>
    <scope>NUCLEOTIDE SEQUENCE [LARGE SCALE GENOMIC DNA]</scope>
    <source>
        <strain evidence="9 10">TBRC 11910</strain>
    </source>
</reference>
<dbReference type="PIRSF" id="PIRSF016578">
    <property type="entry name" value="HsaA"/>
    <property type="match status" value="1"/>
</dbReference>
<dbReference type="Gene3D" id="2.40.110.10">
    <property type="entry name" value="Butyryl-CoA Dehydrogenase, subunit A, domain 2"/>
    <property type="match status" value="1"/>
</dbReference>
<dbReference type="EMBL" id="JABBNB010000013">
    <property type="protein sequence ID" value="NMO02290.1"/>
    <property type="molecule type" value="Genomic_DNA"/>
</dbReference>
<dbReference type="Proteomes" id="UP000550729">
    <property type="component" value="Unassembled WGS sequence"/>
</dbReference>
<evidence type="ECO:0000256" key="4">
    <source>
        <dbReference type="ARBA" id="ARBA00022827"/>
    </source>
</evidence>
<keyword evidence="5" id="KW-0560">Oxidoreductase</keyword>
<dbReference type="InterPro" id="IPR013786">
    <property type="entry name" value="AcylCoA_DH/ox_N"/>
</dbReference>
<dbReference type="GO" id="GO:0003995">
    <property type="term" value="F:acyl-CoA dehydrogenase activity"/>
    <property type="evidence" value="ECO:0007669"/>
    <property type="project" value="InterPro"/>
</dbReference>
<evidence type="ECO:0000256" key="2">
    <source>
        <dbReference type="ARBA" id="ARBA00009347"/>
    </source>
</evidence>
<dbReference type="SUPFAM" id="SSF56645">
    <property type="entry name" value="Acyl-CoA dehydrogenase NM domain-like"/>
    <property type="match status" value="1"/>
</dbReference>
<dbReference type="InterPro" id="IPR036250">
    <property type="entry name" value="AcylCo_DH-like_C"/>
</dbReference>
<keyword evidence="3 5" id="KW-0285">Flavoprotein</keyword>
<dbReference type="AlphaFoldDB" id="A0A848KUS8"/>
<dbReference type="InterPro" id="IPR006089">
    <property type="entry name" value="Acyl-CoA_DH_CS"/>
</dbReference>